<dbReference type="Pfam" id="PF11246">
    <property type="entry name" value="Phage_gp53"/>
    <property type="match status" value="1"/>
</dbReference>
<dbReference type="GeneID" id="77945718"/>
<name>A0A873WAG0_9CAUD</name>
<sequence length="226" mass="26413">MYFSILPNIQYDEKPLSYPFSESEYVVAKNLFKKYKINADVFSYSVFFKKYILKDGETPDALANEAYGNPFYDWVILLTNNVVNRHFDWPLSNYELTKYAESQYDNPFSTIAYYETYEIKAGYKVPNEFGAMVDAVALEGGLRVDEKFFNSDFSYYNGGGYTTVPGNTVCQPITVMEDLTRRNESKREIYLLKPAYFRQFVDDFKKQSIYKKGSDTYIGKKLKRTK</sequence>
<organism evidence="1 2">
    <name type="scientific">Synechococcus phage S-H9-1</name>
    <dbReference type="NCBI Taxonomy" id="2783674"/>
    <lineage>
        <taxon>Viruses</taxon>
        <taxon>Duplodnaviria</taxon>
        <taxon>Heunggongvirae</taxon>
        <taxon>Uroviricota</taxon>
        <taxon>Caudoviricetes</taxon>
        <taxon>Pantevenvirales</taxon>
        <taxon>Kyanoviridae</taxon>
        <taxon>Scyllavirus</taxon>
        <taxon>Scyllavirus aitchnine</taxon>
    </lineage>
</organism>
<dbReference type="InterPro" id="IPR022607">
    <property type="entry name" value="Phage_T4_Gp53_baseplate_wedge"/>
</dbReference>
<reference evidence="1" key="1">
    <citation type="submission" date="2020-10" db="EMBL/GenBank/DDBJ databases">
        <title>The Isolation and Genome Sequence of a Novel Cyanophage S-H9-1 from the Yellow Sea, China.</title>
        <authorList>
            <person name="Jiang T."/>
        </authorList>
    </citation>
    <scope>NUCLEOTIDE SEQUENCE</scope>
</reference>
<protein>
    <submittedName>
        <fullName evidence="1">Baseplate wedge component</fullName>
    </submittedName>
</protein>
<evidence type="ECO:0000313" key="1">
    <source>
        <dbReference type="EMBL" id="QPB08119.1"/>
    </source>
</evidence>
<accession>A0A873WAG0</accession>
<evidence type="ECO:0000313" key="2">
    <source>
        <dbReference type="Proteomes" id="UP000663288"/>
    </source>
</evidence>
<dbReference type="Proteomes" id="UP000663288">
    <property type="component" value="Segment"/>
</dbReference>
<keyword evidence="2" id="KW-1185">Reference proteome</keyword>
<dbReference type="RefSeq" id="YP_010669535.1">
    <property type="nucleotide sequence ID" value="NC_070961.1"/>
</dbReference>
<dbReference type="KEGG" id="vg:77945718"/>
<proteinExistence type="predicted"/>
<dbReference type="EMBL" id="MW117966">
    <property type="protein sequence ID" value="QPB08119.1"/>
    <property type="molecule type" value="Genomic_DNA"/>
</dbReference>